<protein>
    <submittedName>
        <fullName evidence="1">Uncharacterized protein</fullName>
    </submittedName>
</protein>
<evidence type="ECO:0000313" key="2">
    <source>
        <dbReference type="Proteomes" id="UP000823775"/>
    </source>
</evidence>
<sequence length="70" mass="8194">MSHIHECEEHMLVECDNDLMADEEIHIPYYSVITTRSGKVVQSKHDKYMRGRSIDEDEAGHKDIVETMEM</sequence>
<reference evidence="1 2" key="1">
    <citation type="journal article" date="2021" name="BMC Genomics">
        <title>Datura genome reveals duplications of psychoactive alkaloid biosynthetic genes and high mutation rate following tissue culture.</title>
        <authorList>
            <person name="Rajewski A."/>
            <person name="Carter-House D."/>
            <person name="Stajich J."/>
            <person name="Litt A."/>
        </authorList>
    </citation>
    <scope>NUCLEOTIDE SEQUENCE [LARGE SCALE GENOMIC DNA]</scope>
    <source>
        <strain evidence="1">AR-01</strain>
    </source>
</reference>
<dbReference type="EMBL" id="JACEIK010014026">
    <property type="protein sequence ID" value="MCE3216740.1"/>
    <property type="molecule type" value="Genomic_DNA"/>
</dbReference>
<gene>
    <name evidence="1" type="ORF">HAX54_007880</name>
</gene>
<evidence type="ECO:0000313" key="1">
    <source>
        <dbReference type="EMBL" id="MCE3216740.1"/>
    </source>
</evidence>
<name>A0ABS8WXH2_DATST</name>
<feature type="non-terminal residue" evidence="1">
    <location>
        <position position="70"/>
    </location>
</feature>
<accession>A0ABS8WXH2</accession>
<organism evidence="1 2">
    <name type="scientific">Datura stramonium</name>
    <name type="common">Jimsonweed</name>
    <name type="synonym">Common thornapple</name>
    <dbReference type="NCBI Taxonomy" id="4076"/>
    <lineage>
        <taxon>Eukaryota</taxon>
        <taxon>Viridiplantae</taxon>
        <taxon>Streptophyta</taxon>
        <taxon>Embryophyta</taxon>
        <taxon>Tracheophyta</taxon>
        <taxon>Spermatophyta</taxon>
        <taxon>Magnoliopsida</taxon>
        <taxon>eudicotyledons</taxon>
        <taxon>Gunneridae</taxon>
        <taxon>Pentapetalae</taxon>
        <taxon>asterids</taxon>
        <taxon>lamiids</taxon>
        <taxon>Solanales</taxon>
        <taxon>Solanaceae</taxon>
        <taxon>Solanoideae</taxon>
        <taxon>Datureae</taxon>
        <taxon>Datura</taxon>
    </lineage>
</organism>
<keyword evidence="2" id="KW-1185">Reference proteome</keyword>
<proteinExistence type="predicted"/>
<dbReference type="Proteomes" id="UP000823775">
    <property type="component" value="Unassembled WGS sequence"/>
</dbReference>
<comment type="caution">
    <text evidence="1">The sequence shown here is derived from an EMBL/GenBank/DDBJ whole genome shotgun (WGS) entry which is preliminary data.</text>
</comment>